<comment type="similarity">
    <text evidence="9 10 11">Belongs to the peroxidase family. Peroxidase/catalase subfamily.</text>
</comment>
<keyword evidence="4 10" id="KW-0560">Oxidoreductase</keyword>
<keyword evidence="3 10" id="KW-0479">Metal-binding</keyword>
<dbReference type="Gene3D" id="1.10.520.10">
    <property type="match status" value="2"/>
</dbReference>
<name>A0A1H7I5B3_AQUAM</name>
<dbReference type="FunFam" id="1.10.520.10:FF:000002">
    <property type="entry name" value="Catalase-peroxidase"/>
    <property type="match status" value="1"/>
</dbReference>
<dbReference type="GO" id="GO:0046872">
    <property type="term" value="F:metal ion binding"/>
    <property type="evidence" value="ECO:0007669"/>
    <property type="project" value="UniProtKB-KW"/>
</dbReference>
<reference evidence="14 15" key="1">
    <citation type="submission" date="2016-10" db="EMBL/GenBank/DDBJ databases">
        <authorList>
            <person name="de Groot N.N."/>
        </authorList>
    </citation>
    <scope>NUCLEOTIDE SEQUENCE [LARGE SCALE GENOMIC DNA]</scope>
    <source>
        <strain evidence="14 15">DSM 25232</strain>
    </source>
</reference>
<evidence type="ECO:0000256" key="10">
    <source>
        <dbReference type="HAMAP-Rule" id="MF_01961"/>
    </source>
</evidence>
<dbReference type="PANTHER" id="PTHR30555">
    <property type="entry name" value="HYDROPEROXIDASE I, BIFUNCTIONAL CATALASE-PEROXIDASE"/>
    <property type="match status" value="1"/>
</dbReference>
<dbReference type="PROSITE" id="PS50873">
    <property type="entry name" value="PEROXIDASE_4"/>
    <property type="match status" value="1"/>
</dbReference>
<feature type="site" description="Transition state stabilizer" evidence="10">
    <location>
        <position position="104"/>
    </location>
</feature>
<feature type="binding site" description="axial binding residue" evidence="10">
    <location>
        <position position="271"/>
    </location>
    <ligand>
        <name>heme b</name>
        <dbReference type="ChEBI" id="CHEBI:60344"/>
    </ligand>
    <ligandPart>
        <name>Fe</name>
        <dbReference type="ChEBI" id="CHEBI:18248"/>
    </ligandPart>
</feature>
<dbReference type="PRINTS" id="PR00458">
    <property type="entry name" value="PEROXIDASE"/>
</dbReference>
<keyword evidence="15" id="KW-1185">Reference proteome</keyword>
<dbReference type="PRINTS" id="PR00460">
    <property type="entry name" value="BPEROXIDASE"/>
</dbReference>
<evidence type="ECO:0000313" key="14">
    <source>
        <dbReference type="EMBL" id="SEK56977.1"/>
    </source>
</evidence>
<protein>
    <recommendedName>
        <fullName evidence="10 11">Catalase-peroxidase</fullName>
        <shortName evidence="10">CP</shortName>
        <ecNumber evidence="10 11">1.11.1.21</ecNumber>
    </recommendedName>
    <alternativeName>
        <fullName evidence="10">Peroxidase/catalase</fullName>
    </alternativeName>
</protein>
<evidence type="ECO:0000313" key="15">
    <source>
        <dbReference type="Proteomes" id="UP000198521"/>
    </source>
</evidence>
<evidence type="ECO:0000256" key="11">
    <source>
        <dbReference type="RuleBase" id="RU003451"/>
    </source>
</evidence>
<dbReference type="Pfam" id="PF00141">
    <property type="entry name" value="peroxidase"/>
    <property type="match status" value="2"/>
</dbReference>
<evidence type="ECO:0000256" key="6">
    <source>
        <dbReference type="ARBA" id="ARBA00023324"/>
    </source>
</evidence>
<sequence>MDNTGSYNINDGGDINKCPFMGGTAKGSAGQGTTNRDWWPNELKLNILRQNGAKSNPMGDDFDYAKAFNSVNYNELKADIVALMTDSQDWWPADYGHYGGLMVRMAWHSAGTYRVGDGRGGAGTGNQRFAPLNSWPDNGNLDKARLLLWPIKQKYGKKISWADLMILAGNCAIESMGLKTFGFAGGRADVWEPEQDVYWGDETEWLANKERFDDGDLEGYLGAAHMGLIYVNPEGPNGSSDPLGTAKLMKETFGRMAMNDEETVALTAGGHTFGKAHGAADPDKYVGAEPHGASIEEMSLGWKNTYGTGVLDDAITSGLEGAWTPNPDTWDYDYFKVLLDYDWEQIKSPAGANQWSPTADSGAPTAPTAGDSSKRQALMMTDADMALKMDPDYLKISQRFRNNPEEFKDAFIRAWYKLTHRDMGPVSRYLGPEVPKEELIWQDPIPTGTSLKDSDITSLKNMISVSGLTISELVSTAWASASTFRGSDNRGGANGGRLRLEPQKNWEVNNPKSLSKVLDVYEGIQNDFSGDVSIADLIVLGGNVGVELAAKNAGVNTVVPFTSGRGDASQEQTDVESFGHLEPLADGFRNYLRGDLKLAAEELLIDRAQLLTLSIPEMTVLVGGLRVLGANYDSSNNGVFTDSVDALTNDFFKNVLDFTYTWKPISKDDTIFEGSDRKTGVAKFRGTRADLIFGSNTELRAIAEVYASEDANEKFVKDFVSAWTKVMNLDRFDLK</sequence>
<comment type="catalytic activity">
    <reaction evidence="7 10 11">
        <text>2 H2O2 = O2 + 2 H2O</text>
        <dbReference type="Rhea" id="RHEA:20309"/>
        <dbReference type="ChEBI" id="CHEBI:15377"/>
        <dbReference type="ChEBI" id="CHEBI:15379"/>
        <dbReference type="ChEBI" id="CHEBI:16240"/>
        <dbReference type="EC" id="1.11.1.21"/>
    </reaction>
</comment>
<evidence type="ECO:0000256" key="8">
    <source>
        <dbReference type="ARBA" id="ARBA00051651"/>
    </source>
</evidence>
<evidence type="ECO:0000256" key="9">
    <source>
        <dbReference type="ARBA" id="ARBA00060838"/>
    </source>
</evidence>
<comment type="catalytic activity">
    <reaction evidence="8 10 11">
        <text>H2O2 + AH2 = A + 2 H2O</text>
        <dbReference type="Rhea" id="RHEA:30275"/>
        <dbReference type="ChEBI" id="CHEBI:13193"/>
        <dbReference type="ChEBI" id="CHEBI:15377"/>
        <dbReference type="ChEBI" id="CHEBI:16240"/>
        <dbReference type="ChEBI" id="CHEBI:17499"/>
        <dbReference type="EC" id="1.11.1.21"/>
    </reaction>
</comment>
<dbReference type="EMBL" id="FOAB01000001">
    <property type="protein sequence ID" value="SEK56977.1"/>
    <property type="molecule type" value="Genomic_DNA"/>
</dbReference>
<dbReference type="Gene3D" id="1.10.420.10">
    <property type="entry name" value="Peroxidase, domain 2"/>
    <property type="match status" value="2"/>
</dbReference>
<dbReference type="STRING" id="1038014.SAMN04487910_0845"/>
<evidence type="ECO:0000256" key="4">
    <source>
        <dbReference type="ARBA" id="ARBA00023002"/>
    </source>
</evidence>
<dbReference type="InterPro" id="IPR000763">
    <property type="entry name" value="Catalase_peroxidase"/>
</dbReference>
<feature type="active site" description="Proton acceptor" evidence="10">
    <location>
        <position position="108"/>
    </location>
</feature>
<comment type="cofactor">
    <cofactor evidence="10">
        <name>heme b</name>
        <dbReference type="ChEBI" id="CHEBI:60344"/>
    </cofactor>
    <text evidence="10">Binds 1 heme b (iron(II)-protoporphyrin IX) group per dimer.</text>
</comment>
<evidence type="ECO:0000259" key="13">
    <source>
        <dbReference type="PROSITE" id="PS50873"/>
    </source>
</evidence>
<comment type="subunit">
    <text evidence="10">Homodimer or homotetramer.</text>
</comment>
<evidence type="ECO:0000256" key="2">
    <source>
        <dbReference type="ARBA" id="ARBA00022617"/>
    </source>
</evidence>
<dbReference type="NCBIfam" id="TIGR00198">
    <property type="entry name" value="cat_per_HPI"/>
    <property type="match status" value="1"/>
</dbReference>
<feature type="region of interest" description="Disordered" evidence="12">
    <location>
        <begin position="350"/>
        <end position="373"/>
    </location>
</feature>
<accession>A0A1H7I5B3</accession>
<dbReference type="Proteomes" id="UP000198521">
    <property type="component" value="Unassembled WGS sequence"/>
</dbReference>
<proteinExistence type="inferred from homology"/>
<comment type="function">
    <text evidence="10">Bifunctional enzyme with both catalase and broad-spectrum peroxidase activity.</text>
</comment>
<dbReference type="GO" id="GO:0070301">
    <property type="term" value="P:cellular response to hydrogen peroxide"/>
    <property type="evidence" value="ECO:0007669"/>
    <property type="project" value="TreeGrafter"/>
</dbReference>
<dbReference type="RefSeq" id="WP_091405956.1">
    <property type="nucleotide sequence ID" value="NZ_FOAB01000001.1"/>
</dbReference>
<keyword evidence="1 10" id="KW-0575">Peroxidase</keyword>
<dbReference type="CDD" id="cd00649">
    <property type="entry name" value="catalase_peroxidase_1"/>
    <property type="match status" value="1"/>
</dbReference>
<dbReference type="PROSITE" id="PS00436">
    <property type="entry name" value="PEROXIDASE_2"/>
    <property type="match status" value="1"/>
</dbReference>
<keyword evidence="6 10" id="KW-0376">Hydrogen peroxide</keyword>
<dbReference type="SUPFAM" id="SSF48113">
    <property type="entry name" value="Heme-dependent peroxidases"/>
    <property type="match status" value="2"/>
</dbReference>
<evidence type="ECO:0000256" key="3">
    <source>
        <dbReference type="ARBA" id="ARBA00022723"/>
    </source>
</evidence>
<gene>
    <name evidence="10" type="primary">katG</name>
    <name evidence="14" type="ORF">SAMN04487910_0845</name>
</gene>
<dbReference type="NCBIfam" id="NF011635">
    <property type="entry name" value="PRK15061.1"/>
    <property type="match status" value="1"/>
</dbReference>
<dbReference type="AlphaFoldDB" id="A0A1H7I5B3"/>
<dbReference type="PANTHER" id="PTHR30555:SF0">
    <property type="entry name" value="CATALASE-PEROXIDASE"/>
    <property type="match status" value="1"/>
</dbReference>
<dbReference type="InterPro" id="IPR002016">
    <property type="entry name" value="Haem_peroxidase"/>
</dbReference>
<dbReference type="GO" id="GO:0020037">
    <property type="term" value="F:heme binding"/>
    <property type="evidence" value="ECO:0007669"/>
    <property type="project" value="InterPro"/>
</dbReference>
<dbReference type="InterPro" id="IPR019794">
    <property type="entry name" value="Peroxidases_AS"/>
</dbReference>
<organism evidence="14 15">
    <name type="scientific">Aquimarina amphilecti</name>
    <dbReference type="NCBI Taxonomy" id="1038014"/>
    <lineage>
        <taxon>Bacteria</taxon>
        <taxon>Pseudomonadati</taxon>
        <taxon>Bacteroidota</taxon>
        <taxon>Flavobacteriia</taxon>
        <taxon>Flavobacteriales</taxon>
        <taxon>Flavobacteriaceae</taxon>
        <taxon>Aquimarina</taxon>
    </lineage>
</organism>
<dbReference type="CDD" id="cd08200">
    <property type="entry name" value="catalase_peroxidase_2"/>
    <property type="match status" value="1"/>
</dbReference>
<dbReference type="OrthoDB" id="9759743at2"/>
<dbReference type="GO" id="GO:0004096">
    <property type="term" value="F:catalase activity"/>
    <property type="evidence" value="ECO:0007669"/>
    <property type="project" value="UniProtKB-UniRule"/>
</dbReference>
<dbReference type="FunFam" id="1.10.420.10:FF:000004">
    <property type="entry name" value="Catalase-peroxidase"/>
    <property type="match status" value="1"/>
</dbReference>
<dbReference type="EC" id="1.11.1.21" evidence="10 11"/>
<evidence type="ECO:0000256" key="1">
    <source>
        <dbReference type="ARBA" id="ARBA00022559"/>
    </source>
</evidence>
<feature type="domain" description="Plant heme peroxidase family profile" evidence="13">
    <location>
        <begin position="141"/>
        <end position="439"/>
    </location>
</feature>
<keyword evidence="2 10" id="KW-0349">Heme</keyword>
<comment type="PTM">
    <text evidence="10">Formation of the three residue Trp-Tyr-Met cross-link is important for the catalase, but not the peroxidase activity of the enzyme.</text>
</comment>
<keyword evidence="5 10" id="KW-0408">Iron</keyword>
<evidence type="ECO:0000256" key="7">
    <source>
        <dbReference type="ARBA" id="ARBA00049145"/>
    </source>
</evidence>
<feature type="cross-link" description="Tryptophyl-tyrosyl-methioninium (Tyr-Met) (with Trp-107)" evidence="10">
    <location>
        <begin position="230"/>
        <end position="256"/>
    </location>
</feature>
<evidence type="ECO:0000256" key="5">
    <source>
        <dbReference type="ARBA" id="ARBA00023004"/>
    </source>
</evidence>
<dbReference type="InterPro" id="IPR010255">
    <property type="entry name" value="Haem_peroxidase_sf"/>
</dbReference>
<evidence type="ECO:0000256" key="12">
    <source>
        <dbReference type="SAM" id="MobiDB-lite"/>
    </source>
</evidence>
<dbReference type="GO" id="GO:0042744">
    <property type="term" value="P:hydrogen peroxide catabolic process"/>
    <property type="evidence" value="ECO:0007669"/>
    <property type="project" value="UniProtKB-KW"/>
</dbReference>
<dbReference type="GO" id="GO:0005829">
    <property type="term" value="C:cytosol"/>
    <property type="evidence" value="ECO:0007669"/>
    <property type="project" value="TreeGrafter"/>
</dbReference>
<dbReference type="HAMAP" id="MF_01961">
    <property type="entry name" value="Catal_peroxid"/>
    <property type="match status" value="1"/>
</dbReference>
<comment type="caution">
    <text evidence="10">Lacks conserved residue(s) required for the propagation of feature annotation.</text>
</comment>